<dbReference type="EMBL" id="CAJVQB010027298">
    <property type="protein sequence ID" value="CAG8810306.1"/>
    <property type="molecule type" value="Genomic_DNA"/>
</dbReference>
<comment type="caution">
    <text evidence="1">The sequence shown here is derived from an EMBL/GenBank/DDBJ whole genome shotgun (WGS) entry which is preliminary data.</text>
</comment>
<sequence length="72" mass="8487">LCNLYCAMSNQTNIKSYELEKTVLINNDKSENARLYIGKVFENWVECDSFMGEWGRNKGLTLLKIMFIERMK</sequence>
<name>A0ABN7W145_GIGMA</name>
<accession>A0ABN7W145</accession>
<organism evidence="1 2">
    <name type="scientific">Gigaspora margarita</name>
    <dbReference type="NCBI Taxonomy" id="4874"/>
    <lineage>
        <taxon>Eukaryota</taxon>
        <taxon>Fungi</taxon>
        <taxon>Fungi incertae sedis</taxon>
        <taxon>Mucoromycota</taxon>
        <taxon>Glomeromycotina</taxon>
        <taxon>Glomeromycetes</taxon>
        <taxon>Diversisporales</taxon>
        <taxon>Gigasporaceae</taxon>
        <taxon>Gigaspora</taxon>
    </lineage>
</organism>
<gene>
    <name evidence="1" type="ORF">GMARGA_LOCUS25065</name>
</gene>
<evidence type="ECO:0000313" key="1">
    <source>
        <dbReference type="EMBL" id="CAG8810306.1"/>
    </source>
</evidence>
<feature type="non-terminal residue" evidence="1">
    <location>
        <position position="1"/>
    </location>
</feature>
<keyword evidence="2" id="KW-1185">Reference proteome</keyword>
<proteinExistence type="predicted"/>
<protein>
    <submittedName>
        <fullName evidence="1">46298_t:CDS:1</fullName>
    </submittedName>
</protein>
<dbReference type="Proteomes" id="UP000789901">
    <property type="component" value="Unassembled WGS sequence"/>
</dbReference>
<evidence type="ECO:0000313" key="2">
    <source>
        <dbReference type="Proteomes" id="UP000789901"/>
    </source>
</evidence>
<reference evidence="1 2" key="1">
    <citation type="submission" date="2021-06" db="EMBL/GenBank/DDBJ databases">
        <authorList>
            <person name="Kallberg Y."/>
            <person name="Tangrot J."/>
            <person name="Rosling A."/>
        </authorList>
    </citation>
    <scope>NUCLEOTIDE SEQUENCE [LARGE SCALE GENOMIC DNA]</scope>
    <source>
        <strain evidence="1 2">120-4 pot B 10/14</strain>
    </source>
</reference>